<dbReference type="GO" id="GO:0046872">
    <property type="term" value="F:metal ion binding"/>
    <property type="evidence" value="ECO:0007669"/>
    <property type="project" value="UniProtKB-KW"/>
</dbReference>
<keyword evidence="2" id="KW-0719">Serine esterase</keyword>
<dbReference type="GO" id="GO:0030600">
    <property type="term" value="F:feruloyl esterase activity"/>
    <property type="evidence" value="ECO:0007669"/>
    <property type="project" value="UniProtKB-ARBA"/>
</dbReference>
<proteinExistence type="inferred from homology"/>
<evidence type="ECO:0000256" key="1">
    <source>
        <dbReference type="ARBA" id="ARBA00006249"/>
    </source>
</evidence>
<evidence type="ECO:0000256" key="8">
    <source>
        <dbReference type="RuleBase" id="RU361238"/>
    </source>
</evidence>
<accession>A0AA97B3P4</accession>
<dbReference type="InterPro" id="IPR029058">
    <property type="entry name" value="AB_hydrolase_fold"/>
</dbReference>
<keyword evidence="3" id="KW-0479">Metal-binding</keyword>
<keyword evidence="6" id="KW-0106">Calcium</keyword>
<dbReference type="EMBL" id="OQ626729">
    <property type="protein sequence ID" value="WNZ75143.1"/>
    <property type="molecule type" value="Genomic_DNA"/>
</dbReference>
<evidence type="ECO:0000256" key="7">
    <source>
        <dbReference type="ARBA" id="ARBA00023157"/>
    </source>
</evidence>
<name>A0AA97B3P4_9PEZI</name>
<comment type="similarity">
    <text evidence="1 8">Belongs to the tannase family.</text>
</comment>
<evidence type="ECO:0000256" key="5">
    <source>
        <dbReference type="ARBA" id="ARBA00022801"/>
    </source>
</evidence>
<dbReference type="PANTHER" id="PTHR33938">
    <property type="entry name" value="FERULOYL ESTERASE B-RELATED"/>
    <property type="match status" value="1"/>
</dbReference>
<dbReference type="Gene3D" id="3.40.50.1820">
    <property type="entry name" value="alpha/beta hydrolase"/>
    <property type="match status" value="1"/>
</dbReference>
<dbReference type="EC" id="3.1.1.-" evidence="8"/>
<evidence type="ECO:0000256" key="4">
    <source>
        <dbReference type="ARBA" id="ARBA00022729"/>
    </source>
</evidence>
<dbReference type="SUPFAM" id="SSF53474">
    <property type="entry name" value="alpha/beta-Hydrolases"/>
    <property type="match status" value="1"/>
</dbReference>
<dbReference type="PANTHER" id="PTHR33938:SF13">
    <property type="entry name" value="CARBOXYLIC ESTER HYDROLASE"/>
    <property type="match status" value="1"/>
</dbReference>
<evidence type="ECO:0000313" key="9">
    <source>
        <dbReference type="EMBL" id="WNZ75143.1"/>
    </source>
</evidence>
<keyword evidence="5 8" id="KW-0378">Hydrolase</keyword>
<evidence type="ECO:0000256" key="3">
    <source>
        <dbReference type="ARBA" id="ARBA00022723"/>
    </source>
</evidence>
<sequence>MALQLDSITVSPSLCTASTFPYPSVFGVEFVAIQANLVTNYSTYVSDLYYNHNPELWVENATFCNVTLTYTHPGVNDHVIVESWLPIPWNGRFQAIGGGGWTGGRTMQAYQSLADATITTDAGLGFDEFPNNWALLSPGNVNWQYLDNLGSKSLNEQAIIGKYLVNRFYSQPPKYSYFNGCSQGGRQGVQLAQRYPEHYDGIAAAAPGMYWSQFFQAMVWPQVVMNELGEYPYPCELDYLQQRVIQKCDAEDGLVDGIILDPHNCRFNPHQHVGDSFQCHNTNTTMRLSRTAATVAQLFHDGARDEKGRFLWYGPHWGANLTTTIFGTPGMAATNCTSGKCESLPFPYGIFWTGLFGVKDPQFDLSKMTRAEYARVFRLSAHEYASMYGSDNPDLTLFQESGAKMITYHGLLDDICPTRGTEQYYNEVRRLHSNASSFYRYYEVPGVGHCAGGPGGIPTHVFESLRNWVENGKAPGPIPIDVPRLPPSQTRVLCPYPQKIRVDRRNNTRFYCSN</sequence>
<keyword evidence="4" id="KW-0732">Signal</keyword>
<dbReference type="AlphaFoldDB" id="A0AA97B3P4"/>
<dbReference type="InterPro" id="IPR011118">
    <property type="entry name" value="Tannase/feruloyl_esterase"/>
</dbReference>
<dbReference type="Pfam" id="PF07519">
    <property type="entry name" value="Tannase"/>
    <property type="match status" value="1"/>
</dbReference>
<keyword evidence="7" id="KW-1015">Disulfide bond</keyword>
<organism evidence="9">
    <name type="scientific">Ovatospora sp</name>
    <dbReference type="NCBI Taxonomy" id="2911399"/>
    <lineage>
        <taxon>Eukaryota</taxon>
        <taxon>Fungi</taxon>
        <taxon>Dikarya</taxon>
        <taxon>Ascomycota</taxon>
        <taxon>Pezizomycotina</taxon>
        <taxon>Sordariomycetes</taxon>
        <taxon>Sordariomycetidae</taxon>
        <taxon>Sordariales</taxon>
        <taxon>Chaetomiaceae</taxon>
        <taxon>Ovatospora</taxon>
    </lineage>
</organism>
<reference evidence="9" key="1">
    <citation type="journal article" date="2023" name="J. Nat. Prod.">
        <title>Genome Mining and Biosynthetic Reconstitution of Fungal Depsidone Mollicellins Reveal a Dual Functional Cytochrome P450 for Ether Formation.</title>
        <authorList>
            <person name="Zhao X."/>
            <person name="Chen Y."/>
            <person name="Long T."/>
            <person name="Liu Z."/>
            <person name="Zhang Q."/>
            <person name="Zhang H."/>
            <person name="Yan Y."/>
            <person name="Zhang C."/>
            <person name="Zhu Y."/>
        </authorList>
    </citation>
    <scope>NUCLEOTIDE SEQUENCE</scope>
    <source>
        <strain evidence="9">SCSIO SY280D</strain>
    </source>
</reference>
<evidence type="ECO:0000256" key="6">
    <source>
        <dbReference type="ARBA" id="ARBA00022837"/>
    </source>
</evidence>
<evidence type="ECO:0000256" key="2">
    <source>
        <dbReference type="ARBA" id="ARBA00022487"/>
    </source>
</evidence>
<protein>
    <recommendedName>
        <fullName evidence="8">Carboxylic ester hydrolase</fullName>
        <ecNumber evidence="8">3.1.1.-</ecNumber>
    </recommendedName>
</protein>